<feature type="region of interest" description="Disordered" evidence="3">
    <location>
        <begin position="301"/>
        <end position="349"/>
    </location>
</feature>
<dbReference type="Pfam" id="PF01805">
    <property type="entry name" value="Surp"/>
    <property type="match status" value="1"/>
</dbReference>
<dbReference type="Gene3D" id="3.30.70.330">
    <property type="match status" value="1"/>
</dbReference>
<dbReference type="Proteomes" id="UP000663850">
    <property type="component" value="Unassembled WGS sequence"/>
</dbReference>
<feature type="compositionally biased region" description="Basic and acidic residues" evidence="3">
    <location>
        <begin position="43"/>
        <end position="57"/>
    </location>
</feature>
<feature type="domain" description="CID" evidence="6">
    <location>
        <begin position="443"/>
        <end position="588"/>
    </location>
</feature>
<evidence type="ECO:0000256" key="2">
    <source>
        <dbReference type="PROSITE-ProRule" id="PRU00176"/>
    </source>
</evidence>
<evidence type="ECO:0000313" key="8">
    <source>
        <dbReference type="Proteomes" id="UP000663850"/>
    </source>
</evidence>
<evidence type="ECO:0008006" key="9">
    <source>
        <dbReference type="Google" id="ProtNLM"/>
    </source>
</evidence>
<sequence length="698" mass="77254">MDKKKLAMMFNVDDDDAPPFQQKQLDEYKLAHYSQGVVRKSKREKEREAAEAKKKEEEEQAAQAYADFIDVFDSEAPRQKSRSGGGGFVRAGGDGAYKPPSGRTPFEEGGSKSSFKDRPPSPGPAKPKPKGKRAMDAFLEEIKRDQAERETRFKKFAGSHGSSISAVAAYETQSGSRDRGDPATTNIFVANLPTNIDESSLGMFFARVGPVGSVKIMWPRSDPHHPPGSDVSTSARRGMSGFVSYMTRADAEACVRELDGFDWGGSVLRVGWSKAVPIAARAMYGAFSGFWSVEESEKGQGKEEKIEVEVEVERPSPTRQGPRPRHRSASYSSRSRSRTPTPKDLSYLGITPTQEEFVRKVADKVRRNGRAFQTLLETREKNNPSFEFLWDDKSPGHLLYKHILDGASLPPPPPVFDEDGPHSAYSTDSGEESERERIRKGTLGKLARKRFLILLRGLSGKRGELARCMAFSLEHAESAAEVAETIISSLIVDSTPVPRKIARLHLICDILHNSAASITNAWKFRLEFESRLGAVFDHLCAIYRSFPGRITAETFKKQVLSVVEVWEDWIVFSPDFTSELRRRLDGRNASEERKEEERVERVEERKVVSKFKAAAFGAVVEPPKEPSIDGEGIDGDNIDGDNIDGDNIDGDNIDGDNIDGDNIDGDNIDADNLDGEDMDGAPIGGPHRASGDEMEMSE</sequence>
<dbReference type="InterPro" id="IPR012677">
    <property type="entry name" value="Nucleotide-bd_a/b_plait_sf"/>
</dbReference>
<dbReference type="PROSITE" id="PS50102">
    <property type="entry name" value="RRM"/>
    <property type="match status" value="1"/>
</dbReference>
<dbReference type="Gene3D" id="1.25.40.90">
    <property type="match status" value="1"/>
</dbReference>
<dbReference type="EMBL" id="CAJMWZ010005785">
    <property type="protein sequence ID" value="CAE6511128.1"/>
    <property type="molecule type" value="Genomic_DNA"/>
</dbReference>
<dbReference type="PANTHER" id="PTHR23140:SF0">
    <property type="entry name" value="U2 SNRNP-ASSOCIATED SURP MOTIF-CONTAINING PROTEIN"/>
    <property type="match status" value="1"/>
</dbReference>
<feature type="domain" description="SURP motif" evidence="5">
    <location>
        <begin position="357"/>
        <end position="400"/>
    </location>
</feature>
<dbReference type="PROSITE" id="PS51391">
    <property type="entry name" value="CID"/>
    <property type="match status" value="1"/>
</dbReference>
<feature type="region of interest" description="Disordered" evidence="3">
    <location>
        <begin position="410"/>
        <end position="437"/>
    </location>
</feature>
<dbReference type="SUPFAM" id="SSF109905">
    <property type="entry name" value="Surp module (SWAP domain)"/>
    <property type="match status" value="1"/>
</dbReference>
<dbReference type="SUPFAM" id="SSF54928">
    <property type="entry name" value="RNA-binding domain, RBD"/>
    <property type="match status" value="1"/>
</dbReference>
<dbReference type="Pfam" id="PF04818">
    <property type="entry name" value="CID"/>
    <property type="match status" value="1"/>
</dbReference>
<dbReference type="GO" id="GO:0006396">
    <property type="term" value="P:RNA processing"/>
    <property type="evidence" value="ECO:0007669"/>
    <property type="project" value="InterPro"/>
</dbReference>
<dbReference type="InterPro" id="IPR051485">
    <property type="entry name" value="SR-CTD_assoc_factor"/>
</dbReference>
<dbReference type="SMART" id="SM00648">
    <property type="entry name" value="SWAP"/>
    <property type="match status" value="1"/>
</dbReference>
<feature type="region of interest" description="Disordered" evidence="3">
    <location>
        <begin position="36"/>
        <end position="133"/>
    </location>
</feature>
<proteinExistence type="predicted"/>
<evidence type="ECO:0000259" key="4">
    <source>
        <dbReference type="PROSITE" id="PS50102"/>
    </source>
</evidence>
<dbReference type="PROSITE" id="PS50128">
    <property type="entry name" value="SURP"/>
    <property type="match status" value="1"/>
</dbReference>
<accession>A0A8H3D7G0</accession>
<feature type="compositionally biased region" description="Low complexity" evidence="3">
    <location>
        <begin position="329"/>
        <end position="342"/>
    </location>
</feature>
<dbReference type="GO" id="GO:0005634">
    <property type="term" value="C:nucleus"/>
    <property type="evidence" value="ECO:0007669"/>
    <property type="project" value="TreeGrafter"/>
</dbReference>
<dbReference type="PANTHER" id="PTHR23140">
    <property type="entry name" value="RNA PROCESSING PROTEIN LD23810P"/>
    <property type="match status" value="1"/>
</dbReference>
<feature type="compositionally biased region" description="Basic and acidic residues" evidence="3">
    <location>
        <begin position="105"/>
        <end position="119"/>
    </location>
</feature>
<dbReference type="AlphaFoldDB" id="A0A8H3D7G0"/>
<comment type="caution">
    <text evidence="7">The sequence shown here is derived from an EMBL/GenBank/DDBJ whole genome shotgun (WGS) entry which is preliminary data.</text>
</comment>
<feature type="compositionally biased region" description="Basic and acidic residues" evidence="3">
    <location>
        <begin position="301"/>
        <end position="316"/>
    </location>
</feature>
<dbReference type="InterPro" id="IPR006569">
    <property type="entry name" value="CID_dom"/>
</dbReference>
<name>A0A8H3D7G0_9AGAM</name>
<organism evidence="7 8">
    <name type="scientific">Rhizoctonia solani</name>
    <dbReference type="NCBI Taxonomy" id="456999"/>
    <lineage>
        <taxon>Eukaryota</taxon>
        <taxon>Fungi</taxon>
        <taxon>Dikarya</taxon>
        <taxon>Basidiomycota</taxon>
        <taxon>Agaricomycotina</taxon>
        <taxon>Agaricomycetes</taxon>
        <taxon>Cantharellales</taxon>
        <taxon>Ceratobasidiaceae</taxon>
        <taxon>Rhizoctonia</taxon>
    </lineage>
</organism>
<feature type="compositionally biased region" description="Gly residues" evidence="3">
    <location>
        <begin position="83"/>
        <end position="95"/>
    </location>
</feature>
<evidence type="ECO:0000256" key="3">
    <source>
        <dbReference type="SAM" id="MobiDB-lite"/>
    </source>
</evidence>
<dbReference type="SMART" id="SM00360">
    <property type="entry name" value="RRM"/>
    <property type="match status" value="1"/>
</dbReference>
<dbReference type="SMART" id="SM00582">
    <property type="entry name" value="RPR"/>
    <property type="match status" value="1"/>
</dbReference>
<feature type="region of interest" description="Disordered" evidence="3">
    <location>
        <begin position="622"/>
        <end position="698"/>
    </location>
</feature>
<dbReference type="GO" id="GO:0003723">
    <property type="term" value="F:RNA binding"/>
    <property type="evidence" value="ECO:0007669"/>
    <property type="project" value="UniProtKB-UniRule"/>
</dbReference>
<gene>
    <name evidence="7" type="ORF">RDB_LOCUS106421</name>
</gene>
<keyword evidence="1 2" id="KW-0694">RNA-binding</keyword>
<dbReference type="InterPro" id="IPR000504">
    <property type="entry name" value="RRM_dom"/>
</dbReference>
<evidence type="ECO:0000259" key="6">
    <source>
        <dbReference type="PROSITE" id="PS51391"/>
    </source>
</evidence>
<evidence type="ECO:0000256" key="1">
    <source>
        <dbReference type="ARBA" id="ARBA00022884"/>
    </source>
</evidence>
<dbReference type="InterPro" id="IPR035979">
    <property type="entry name" value="RBD_domain_sf"/>
</dbReference>
<feature type="compositionally biased region" description="Acidic residues" evidence="3">
    <location>
        <begin position="631"/>
        <end position="679"/>
    </location>
</feature>
<dbReference type="InterPro" id="IPR035967">
    <property type="entry name" value="SWAP/Surp_sf"/>
</dbReference>
<protein>
    <recommendedName>
        <fullName evidence="9">U2 snRNP-associated SURP motif-containing protein</fullName>
    </recommendedName>
</protein>
<reference evidence="7" key="1">
    <citation type="submission" date="2021-01" db="EMBL/GenBank/DDBJ databases">
        <authorList>
            <person name="Kaushik A."/>
        </authorList>
    </citation>
    <scope>NUCLEOTIDE SEQUENCE</scope>
    <source>
        <strain evidence="7">Type strain: AG8-Rh-89/</strain>
    </source>
</reference>
<evidence type="ECO:0000259" key="5">
    <source>
        <dbReference type="PROSITE" id="PS50128"/>
    </source>
</evidence>
<feature type="domain" description="RRM" evidence="4">
    <location>
        <begin position="185"/>
        <end position="275"/>
    </location>
</feature>
<dbReference type="InterPro" id="IPR000061">
    <property type="entry name" value="Surp"/>
</dbReference>
<dbReference type="Gene3D" id="1.10.10.790">
    <property type="entry name" value="Surp module"/>
    <property type="match status" value="1"/>
</dbReference>
<dbReference type="InterPro" id="IPR008942">
    <property type="entry name" value="ENTH_VHS"/>
</dbReference>
<evidence type="ECO:0000313" key="7">
    <source>
        <dbReference type="EMBL" id="CAE6511128.1"/>
    </source>
</evidence>